<feature type="signal peptide" evidence="2">
    <location>
        <begin position="1"/>
        <end position="23"/>
    </location>
</feature>
<feature type="chain" id="PRO_5031237557" evidence="2">
    <location>
        <begin position="24"/>
        <end position="342"/>
    </location>
</feature>
<organism evidence="4 5">
    <name type="scientific">Sterolibacterium denitrificans</name>
    <dbReference type="NCBI Taxonomy" id="157592"/>
    <lineage>
        <taxon>Bacteria</taxon>
        <taxon>Pseudomonadati</taxon>
        <taxon>Pseudomonadota</taxon>
        <taxon>Betaproteobacteria</taxon>
        <taxon>Nitrosomonadales</taxon>
        <taxon>Sterolibacteriaceae</taxon>
        <taxon>Sterolibacterium</taxon>
    </lineage>
</organism>
<evidence type="ECO:0000313" key="5">
    <source>
        <dbReference type="Proteomes" id="UP000242886"/>
    </source>
</evidence>
<dbReference type="EMBL" id="LT837803">
    <property type="protein sequence ID" value="SMB32187.1"/>
    <property type="molecule type" value="Genomic_DNA"/>
</dbReference>
<dbReference type="RefSeq" id="WP_154717273.1">
    <property type="nucleotide sequence ID" value="NZ_LT837803.1"/>
</dbReference>
<keyword evidence="5" id="KW-1185">Reference proteome</keyword>
<evidence type="ECO:0000313" key="4">
    <source>
        <dbReference type="EMBL" id="SMB32187.1"/>
    </source>
</evidence>
<sequence>MKTMTRAVILGMTLAQVVTPVHAFGFSLGGENNQEQGQPSGAAGPDGATGEAKELEKCDKPYGTLAVVEPQDAVISHLLQYGLQSPTGLIRMMVQQSSCFVLVERGRAMQNLMQERQLAESGELRRGSNMGKGQMVTADYVLTPDAVFSSKDSGGIGGALGGLGLFGAVAGVVAAGLKFKSAQTTMILSDSRTSLQIASATGSAEKTDWGVGGLFAGGAGVGALGGYTNTPEGKVIAASYLDNWNNIVRSIRNNPQLARQDISLKGASGQPTKAGLVLEEGDTITGKIAGLKIYAQPSKTSKVVGTIGRGEEVIYTGQDQGSFIQVQSQDGEGWVERIMVRR</sequence>
<feature type="domain" description="SH3b" evidence="3">
    <location>
        <begin position="290"/>
        <end position="336"/>
    </location>
</feature>
<dbReference type="Gene3D" id="2.30.30.40">
    <property type="entry name" value="SH3 Domains"/>
    <property type="match status" value="1"/>
</dbReference>
<feature type="region of interest" description="Disordered" evidence="1">
    <location>
        <begin position="29"/>
        <end position="53"/>
    </location>
</feature>
<gene>
    <name evidence="4" type="ORF">SDENCHOL_21300</name>
</gene>
<proteinExistence type="predicted"/>
<dbReference type="Pfam" id="PF08239">
    <property type="entry name" value="SH3_3"/>
    <property type="match status" value="1"/>
</dbReference>
<dbReference type="AlphaFoldDB" id="A0A7Z7HU41"/>
<protein>
    <submittedName>
        <fullName evidence="4">Peptidoglycan-binding domain 1 protein</fullName>
    </submittedName>
</protein>
<evidence type="ECO:0000256" key="2">
    <source>
        <dbReference type="SAM" id="SignalP"/>
    </source>
</evidence>
<evidence type="ECO:0000259" key="3">
    <source>
        <dbReference type="Pfam" id="PF08239"/>
    </source>
</evidence>
<feature type="compositionally biased region" description="Polar residues" evidence="1">
    <location>
        <begin position="30"/>
        <end position="39"/>
    </location>
</feature>
<keyword evidence="2" id="KW-0732">Signal</keyword>
<evidence type="ECO:0000256" key="1">
    <source>
        <dbReference type="SAM" id="MobiDB-lite"/>
    </source>
</evidence>
<reference evidence="4" key="1">
    <citation type="submission" date="2017-03" db="EMBL/GenBank/DDBJ databases">
        <authorList>
            <consortium name="AG Boll"/>
        </authorList>
    </citation>
    <scope>NUCLEOTIDE SEQUENCE [LARGE SCALE GENOMIC DNA]</scope>
    <source>
        <strain evidence="4">Chol</strain>
    </source>
</reference>
<dbReference type="InterPro" id="IPR003646">
    <property type="entry name" value="SH3-like_bac-type"/>
</dbReference>
<accession>A0A7Z7HU41</accession>
<dbReference type="Proteomes" id="UP000242886">
    <property type="component" value="Chromosome SDENCHOL"/>
</dbReference>
<name>A0A7Z7HU41_9PROT</name>